<reference evidence="2" key="1">
    <citation type="submission" date="2020-03" db="EMBL/GenBank/DDBJ databases">
        <title>Hybrid Assembly of Korean Phytophthora infestans isolates.</title>
        <authorList>
            <person name="Prokchorchik M."/>
            <person name="Lee Y."/>
            <person name="Seo J."/>
            <person name="Cho J.-H."/>
            <person name="Park Y.-E."/>
            <person name="Jang D.-C."/>
            <person name="Im J.-S."/>
            <person name="Choi J.-G."/>
            <person name="Park H.-J."/>
            <person name="Lee G.-B."/>
            <person name="Lee Y.-G."/>
            <person name="Hong S.-Y."/>
            <person name="Cho K."/>
            <person name="Sohn K.H."/>
        </authorList>
    </citation>
    <scope>NUCLEOTIDE SEQUENCE</scope>
    <source>
        <strain evidence="2">KR_2_A2</strain>
    </source>
</reference>
<name>A0A8S9V4V8_PHYIN</name>
<protein>
    <submittedName>
        <fullName evidence="2">Uncharacterized protein</fullName>
    </submittedName>
</protein>
<sequence length="143" mass="15821">MVALTTCQATGKSKPRRTTYQESTVMLLKVLQALEPVVYTGEEDCGTEVEESAAGDTTVQACRAIWEANSVIAEQYIASLRDNSSLHDAISDKVANAYDSQREVGVFALFFTSTLKDRLRKWTWDVLVFDGHTALRIVSTTPI</sequence>
<dbReference type="Proteomes" id="UP000704712">
    <property type="component" value="Unassembled WGS sequence"/>
</dbReference>
<evidence type="ECO:0000313" key="3">
    <source>
        <dbReference type="Proteomes" id="UP000704712"/>
    </source>
</evidence>
<evidence type="ECO:0000313" key="1">
    <source>
        <dbReference type="EMBL" id="KAF4145284.1"/>
    </source>
</evidence>
<dbReference type="EMBL" id="JAACNO010000726">
    <property type="protein sequence ID" value="KAF4145538.1"/>
    <property type="molecule type" value="Genomic_DNA"/>
</dbReference>
<proteinExistence type="predicted"/>
<organism evidence="2 3">
    <name type="scientific">Phytophthora infestans</name>
    <name type="common">Potato late blight agent</name>
    <name type="synonym">Botrytis infestans</name>
    <dbReference type="NCBI Taxonomy" id="4787"/>
    <lineage>
        <taxon>Eukaryota</taxon>
        <taxon>Sar</taxon>
        <taxon>Stramenopiles</taxon>
        <taxon>Oomycota</taxon>
        <taxon>Peronosporomycetes</taxon>
        <taxon>Peronosporales</taxon>
        <taxon>Peronosporaceae</taxon>
        <taxon>Phytophthora</taxon>
    </lineage>
</organism>
<dbReference type="AlphaFoldDB" id="A0A8S9V4V8"/>
<comment type="caution">
    <text evidence="2">The sequence shown here is derived from an EMBL/GenBank/DDBJ whole genome shotgun (WGS) entry which is preliminary data.</text>
</comment>
<accession>A0A8S9V4V8</accession>
<evidence type="ECO:0000313" key="2">
    <source>
        <dbReference type="EMBL" id="KAF4145538.1"/>
    </source>
</evidence>
<gene>
    <name evidence="2" type="ORF">GN958_ATG05341</name>
    <name evidence="1" type="ORF">GN958_ATG05473</name>
</gene>
<dbReference type="EMBL" id="JAACNO010000747">
    <property type="protein sequence ID" value="KAF4145284.1"/>
    <property type="molecule type" value="Genomic_DNA"/>
</dbReference>